<evidence type="ECO:0000313" key="1">
    <source>
        <dbReference type="EMBL" id="PIO38061.1"/>
    </source>
</evidence>
<dbReference type="EMBL" id="KV924243">
    <property type="protein sequence ID" value="PIO38061.1"/>
    <property type="molecule type" value="Genomic_DNA"/>
</dbReference>
<gene>
    <name evidence="1" type="ORF">AB205_0207700</name>
</gene>
<evidence type="ECO:0000313" key="2">
    <source>
        <dbReference type="Proteomes" id="UP000228934"/>
    </source>
</evidence>
<proteinExistence type="predicted"/>
<name>A0A2G9SF53_AQUCT</name>
<organism evidence="1 2">
    <name type="scientific">Aquarana catesbeiana</name>
    <name type="common">American bullfrog</name>
    <name type="synonym">Rana catesbeiana</name>
    <dbReference type="NCBI Taxonomy" id="8400"/>
    <lineage>
        <taxon>Eukaryota</taxon>
        <taxon>Metazoa</taxon>
        <taxon>Chordata</taxon>
        <taxon>Craniata</taxon>
        <taxon>Vertebrata</taxon>
        <taxon>Euteleostomi</taxon>
        <taxon>Amphibia</taxon>
        <taxon>Batrachia</taxon>
        <taxon>Anura</taxon>
        <taxon>Neobatrachia</taxon>
        <taxon>Ranoidea</taxon>
        <taxon>Ranidae</taxon>
        <taxon>Aquarana</taxon>
    </lineage>
</organism>
<protein>
    <submittedName>
        <fullName evidence="1">Uncharacterized protein</fullName>
    </submittedName>
</protein>
<reference evidence="2" key="1">
    <citation type="journal article" date="2017" name="Nat. Commun.">
        <title>The North American bullfrog draft genome provides insight into hormonal regulation of long noncoding RNA.</title>
        <authorList>
            <person name="Hammond S.A."/>
            <person name="Warren R.L."/>
            <person name="Vandervalk B.P."/>
            <person name="Kucuk E."/>
            <person name="Khan H."/>
            <person name="Gibb E.A."/>
            <person name="Pandoh P."/>
            <person name="Kirk H."/>
            <person name="Zhao Y."/>
            <person name="Jones M."/>
            <person name="Mungall A.J."/>
            <person name="Coope R."/>
            <person name="Pleasance S."/>
            <person name="Moore R.A."/>
            <person name="Holt R.A."/>
            <person name="Round J.M."/>
            <person name="Ohora S."/>
            <person name="Walle B.V."/>
            <person name="Veldhoen N."/>
            <person name="Helbing C.C."/>
            <person name="Birol I."/>
        </authorList>
    </citation>
    <scope>NUCLEOTIDE SEQUENCE [LARGE SCALE GENOMIC DNA]</scope>
</reference>
<dbReference type="OrthoDB" id="1577640at2759"/>
<accession>A0A2G9SF53</accession>
<dbReference type="AlphaFoldDB" id="A0A2G9SF53"/>
<sequence>MGYEHEKSKVLILKAYMQVIAQKKMSFCCGIVLNMGKMRYFIGILRTPTSIIKITAPEKTAVFKTFFLH</sequence>
<keyword evidence="2" id="KW-1185">Reference proteome</keyword>
<dbReference type="Proteomes" id="UP000228934">
    <property type="component" value="Unassembled WGS sequence"/>
</dbReference>